<keyword evidence="2" id="KW-1185">Reference proteome</keyword>
<reference evidence="2" key="1">
    <citation type="journal article" date="2022" name="Mol. Ecol. Resour.">
        <title>The genomes of chicory, endive, great burdock and yacon provide insights into Asteraceae palaeo-polyploidization history and plant inulin production.</title>
        <authorList>
            <person name="Fan W."/>
            <person name="Wang S."/>
            <person name="Wang H."/>
            <person name="Wang A."/>
            <person name="Jiang F."/>
            <person name="Liu H."/>
            <person name="Zhao H."/>
            <person name="Xu D."/>
            <person name="Zhang Y."/>
        </authorList>
    </citation>
    <scope>NUCLEOTIDE SEQUENCE [LARGE SCALE GENOMIC DNA]</scope>
    <source>
        <strain evidence="2">cv. Punajuju</strain>
    </source>
</reference>
<evidence type="ECO:0000313" key="2">
    <source>
        <dbReference type="Proteomes" id="UP001055811"/>
    </source>
</evidence>
<name>A0ACB8YXE7_CICIN</name>
<comment type="caution">
    <text evidence="1">The sequence shown here is derived from an EMBL/GenBank/DDBJ whole genome shotgun (WGS) entry which is preliminary data.</text>
</comment>
<reference evidence="1 2" key="2">
    <citation type="journal article" date="2022" name="Mol. Ecol. Resour.">
        <title>The genomes of chicory, endive, great burdock and yacon provide insights into Asteraceae paleo-polyploidization history and plant inulin production.</title>
        <authorList>
            <person name="Fan W."/>
            <person name="Wang S."/>
            <person name="Wang H."/>
            <person name="Wang A."/>
            <person name="Jiang F."/>
            <person name="Liu H."/>
            <person name="Zhao H."/>
            <person name="Xu D."/>
            <person name="Zhang Y."/>
        </authorList>
    </citation>
    <scope>NUCLEOTIDE SEQUENCE [LARGE SCALE GENOMIC DNA]</scope>
    <source>
        <strain evidence="2">cv. Punajuju</strain>
        <tissue evidence="1">Leaves</tissue>
    </source>
</reference>
<gene>
    <name evidence="1" type="ORF">L2E82_47745</name>
</gene>
<dbReference type="Proteomes" id="UP001055811">
    <property type="component" value="Linkage Group LG09"/>
</dbReference>
<evidence type="ECO:0000313" key="1">
    <source>
        <dbReference type="EMBL" id="KAI3689778.1"/>
    </source>
</evidence>
<protein>
    <submittedName>
        <fullName evidence="1">Uncharacterized protein</fullName>
    </submittedName>
</protein>
<accession>A0ACB8YXE7</accession>
<proteinExistence type="predicted"/>
<sequence>MSAAAGQKPVRKFPPPCWTRDEALVLIEAYRERWYALHRAFLRTPDWDAVAEKVTTSCPDVIPPKTSAQCRHKMEKLRQRHRAEKQRASSFAGERFLSSWFYFESMEAMENGYNTEPDNNQQINSDIHNPQGVNPGRGMRFKPSAVRNLVTLATSSTKNSMKSSPNLGPRISNRYSSYANNGSNQEDDDEDGCLVETQVEETKYKGHKDGFLVEAPIREAKNHKNSSIAGGNRSKPPITPQPESGRLGLRPRKFSKVVHDDHDDEDDNGGTWIKVPRNTNMLRGRYQNEKGNDSNQGKKKKKKNGGLSEVVTSIRLLGDGFLKMEKMKIDMAGEMEKMRMESEMKRNQLILESQKQIVDAFVKGVIESRKQPTTMAQL</sequence>
<organism evidence="1 2">
    <name type="scientific">Cichorium intybus</name>
    <name type="common">Chicory</name>
    <dbReference type="NCBI Taxonomy" id="13427"/>
    <lineage>
        <taxon>Eukaryota</taxon>
        <taxon>Viridiplantae</taxon>
        <taxon>Streptophyta</taxon>
        <taxon>Embryophyta</taxon>
        <taxon>Tracheophyta</taxon>
        <taxon>Spermatophyta</taxon>
        <taxon>Magnoliopsida</taxon>
        <taxon>eudicotyledons</taxon>
        <taxon>Gunneridae</taxon>
        <taxon>Pentapetalae</taxon>
        <taxon>asterids</taxon>
        <taxon>campanulids</taxon>
        <taxon>Asterales</taxon>
        <taxon>Asteraceae</taxon>
        <taxon>Cichorioideae</taxon>
        <taxon>Cichorieae</taxon>
        <taxon>Cichoriinae</taxon>
        <taxon>Cichorium</taxon>
    </lineage>
</organism>
<dbReference type="EMBL" id="CM042017">
    <property type="protein sequence ID" value="KAI3689778.1"/>
    <property type="molecule type" value="Genomic_DNA"/>
</dbReference>